<dbReference type="EMBL" id="CARXXK010000004">
    <property type="protein sequence ID" value="CAI6367065.1"/>
    <property type="molecule type" value="Genomic_DNA"/>
</dbReference>
<dbReference type="InterPro" id="IPR050058">
    <property type="entry name" value="Ala-tRNA_ligase"/>
</dbReference>
<dbReference type="Proteomes" id="UP001160148">
    <property type="component" value="Unassembled WGS sequence"/>
</dbReference>
<reference evidence="2 3" key="1">
    <citation type="submission" date="2023-01" db="EMBL/GenBank/DDBJ databases">
        <authorList>
            <person name="Whitehead M."/>
        </authorList>
    </citation>
    <scope>NUCLEOTIDE SEQUENCE [LARGE SCALE GENOMIC DNA]</scope>
</reference>
<dbReference type="AlphaFoldDB" id="A0AAV0XFB1"/>
<evidence type="ECO:0000313" key="2">
    <source>
        <dbReference type="EMBL" id="CAI6367065.1"/>
    </source>
</evidence>
<dbReference type="Pfam" id="PF01411">
    <property type="entry name" value="tRNA-synt_2c"/>
    <property type="match status" value="1"/>
</dbReference>
<sequence>MTFYFRVFYCKKSFEQKFVDYLGPNYYNSMPLQEPDLECKNIWLKLGLAENHIIPGNMKDNFWEMGETGPCGPCSEIHYDRIGNRLAADLVNQDDPDVL</sequence>
<comment type="caution">
    <text evidence="2">The sequence shown here is derived from an EMBL/GenBank/DDBJ whole genome shotgun (WGS) entry which is preliminary data.</text>
</comment>
<name>A0AAV0XFB1_9HEMI</name>
<dbReference type="SUPFAM" id="SSF55681">
    <property type="entry name" value="Class II aaRS and biotin synthetases"/>
    <property type="match status" value="1"/>
</dbReference>
<dbReference type="InterPro" id="IPR018164">
    <property type="entry name" value="Ala-tRNA-synth_IIc_N"/>
</dbReference>
<dbReference type="GO" id="GO:0005524">
    <property type="term" value="F:ATP binding"/>
    <property type="evidence" value="ECO:0007669"/>
    <property type="project" value="InterPro"/>
</dbReference>
<dbReference type="InterPro" id="IPR045864">
    <property type="entry name" value="aa-tRNA-synth_II/BPL/LPL"/>
</dbReference>
<dbReference type="Gene3D" id="3.30.930.10">
    <property type="entry name" value="Bira Bifunctional Protein, Domain 2"/>
    <property type="match status" value="1"/>
</dbReference>
<proteinExistence type="predicted"/>
<protein>
    <recommendedName>
        <fullName evidence="1">Alanyl-tRNA synthetase class IIc N-terminal domain-containing protein</fullName>
    </recommendedName>
</protein>
<organism evidence="2 3">
    <name type="scientific">Macrosiphum euphorbiae</name>
    <name type="common">potato aphid</name>
    <dbReference type="NCBI Taxonomy" id="13131"/>
    <lineage>
        <taxon>Eukaryota</taxon>
        <taxon>Metazoa</taxon>
        <taxon>Ecdysozoa</taxon>
        <taxon>Arthropoda</taxon>
        <taxon>Hexapoda</taxon>
        <taxon>Insecta</taxon>
        <taxon>Pterygota</taxon>
        <taxon>Neoptera</taxon>
        <taxon>Paraneoptera</taxon>
        <taxon>Hemiptera</taxon>
        <taxon>Sternorrhyncha</taxon>
        <taxon>Aphidomorpha</taxon>
        <taxon>Aphidoidea</taxon>
        <taxon>Aphididae</taxon>
        <taxon>Macrosiphini</taxon>
        <taxon>Macrosiphum</taxon>
    </lineage>
</organism>
<evidence type="ECO:0000313" key="3">
    <source>
        <dbReference type="Proteomes" id="UP001160148"/>
    </source>
</evidence>
<gene>
    <name evidence="2" type="ORF">MEUPH1_LOCUS21582</name>
</gene>
<dbReference type="PANTHER" id="PTHR11777:SF9">
    <property type="entry name" value="ALANINE--TRNA LIGASE, CYTOPLASMIC"/>
    <property type="match status" value="1"/>
</dbReference>
<feature type="domain" description="Alanyl-tRNA synthetase class IIc N-terminal" evidence="1">
    <location>
        <begin position="34"/>
        <end position="98"/>
    </location>
</feature>
<dbReference type="GO" id="GO:0004813">
    <property type="term" value="F:alanine-tRNA ligase activity"/>
    <property type="evidence" value="ECO:0007669"/>
    <property type="project" value="InterPro"/>
</dbReference>
<keyword evidence="3" id="KW-1185">Reference proteome</keyword>
<dbReference type="GO" id="GO:0002161">
    <property type="term" value="F:aminoacyl-tRNA deacylase activity"/>
    <property type="evidence" value="ECO:0007669"/>
    <property type="project" value="TreeGrafter"/>
</dbReference>
<evidence type="ECO:0000259" key="1">
    <source>
        <dbReference type="Pfam" id="PF01411"/>
    </source>
</evidence>
<dbReference type="GO" id="GO:0005739">
    <property type="term" value="C:mitochondrion"/>
    <property type="evidence" value="ECO:0007669"/>
    <property type="project" value="TreeGrafter"/>
</dbReference>
<dbReference type="GO" id="GO:0006419">
    <property type="term" value="P:alanyl-tRNA aminoacylation"/>
    <property type="evidence" value="ECO:0007669"/>
    <property type="project" value="InterPro"/>
</dbReference>
<dbReference type="PANTHER" id="PTHR11777">
    <property type="entry name" value="ALANYL-TRNA SYNTHETASE"/>
    <property type="match status" value="1"/>
</dbReference>
<accession>A0AAV0XFB1</accession>